<evidence type="ECO:0000256" key="4">
    <source>
        <dbReference type="ARBA" id="ARBA00023163"/>
    </source>
</evidence>
<dbReference type="InterPro" id="IPR014327">
    <property type="entry name" value="RNA_pol_sigma70_bacteroid"/>
</dbReference>
<reference evidence="7 8" key="1">
    <citation type="submission" date="2019-08" db="EMBL/GenBank/DDBJ databases">
        <title>Professor.</title>
        <authorList>
            <person name="Park J.S."/>
        </authorList>
    </citation>
    <scope>NUCLEOTIDE SEQUENCE [LARGE SCALE GENOMIC DNA]</scope>
    <source>
        <strain evidence="7 8">176CP5-101</strain>
    </source>
</reference>
<dbReference type="InterPro" id="IPR013324">
    <property type="entry name" value="RNA_pol_sigma_r3/r4-like"/>
</dbReference>
<dbReference type="Pfam" id="PF08281">
    <property type="entry name" value="Sigma70_r4_2"/>
    <property type="match status" value="1"/>
</dbReference>
<dbReference type="GO" id="GO:0006352">
    <property type="term" value="P:DNA-templated transcription initiation"/>
    <property type="evidence" value="ECO:0007669"/>
    <property type="project" value="InterPro"/>
</dbReference>
<dbReference type="InterPro" id="IPR013249">
    <property type="entry name" value="RNA_pol_sigma70_r4_t2"/>
</dbReference>
<keyword evidence="4" id="KW-0804">Transcription</keyword>
<dbReference type="SUPFAM" id="SSF88946">
    <property type="entry name" value="Sigma2 domain of RNA polymerase sigma factors"/>
    <property type="match status" value="1"/>
</dbReference>
<dbReference type="Proteomes" id="UP000321456">
    <property type="component" value="Unassembled WGS sequence"/>
</dbReference>
<organism evidence="7 8">
    <name type="scientific">Flagellimonas hymeniacidonis</name>
    <dbReference type="NCBI Taxonomy" id="2603628"/>
    <lineage>
        <taxon>Bacteria</taxon>
        <taxon>Pseudomonadati</taxon>
        <taxon>Bacteroidota</taxon>
        <taxon>Flavobacteriia</taxon>
        <taxon>Flavobacteriales</taxon>
        <taxon>Flavobacteriaceae</taxon>
        <taxon>Flagellimonas</taxon>
    </lineage>
</organism>
<dbReference type="AlphaFoldDB" id="A0A5C8V236"/>
<name>A0A5C8V236_9FLAO</name>
<evidence type="ECO:0000256" key="2">
    <source>
        <dbReference type="ARBA" id="ARBA00023015"/>
    </source>
</evidence>
<dbReference type="InterPro" id="IPR013325">
    <property type="entry name" value="RNA_pol_sigma_r2"/>
</dbReference>
<evidence type="ECO:0000256" key="1">
    <source>
        <dbReference type="ARBA" id="ARBA00010641"/>
    </source>
</evidence>
<dbReference type="Gene3D" id="1.10.10.10">
    <property type="entry name" value="Winged helix-like DNA-binding domain superfamily/Winged helix DNA-binding domain"/>
    <property type="match status" value="1"/>
</dbReference>
<comment type="caution">
    <text evidence="7">The sequence shown here is derived from an EMBL/GenBank/DDBJ whole genome shotgun (WGS) entry which is preliminary data.</text>
</comment>
<protein>
    <submittedName>
        <fullName evidence="7">RNA polymerase sigma-70 factor</fullName>
    </submittedName>
</protein>
<sequence length="231" mass="27552">MLQKTNIPLKKEDFFFLLLNALLKISSMKYENDITAVKDLIKGDKEALKFFFEIYYTRLVAYVNTLCKDVYTAEDIVQQTFINLWESRQRLDPTLSPRNYLYSIARNRYIDTLKKNKKHSLLLKQLWELGLRDRIEEEHSHQEMRIAKLKDIIEELPPSCRKILKMSKMQGFSHKEISEKLQISTKTVESQMRIAYKKIRKAFEKSAMIVLTVLLRRTISFTRWPSRPRNI</sequence>
<keyword evidence="3" id="KW-0731">Sigma factor</keyword>
<dbReference type="NCBIfam" id="TIGR02985">
    <property type="entry name" value="Sig70_bacteroi1"/>
    <property type="match status" value="1"/>
</dbReference>
<dbReference type="InterPro" id="IPR039425">
    <property type="entry name" value="RNA_pol_sigma-70-like"/>
</dbReference>
<evidence type="ECO:0000313" key="7">
    <source>
        <dbReference type="EMBL" id="TXN34965.1"/>
    </source>
</evidence>
<keyword evidence="8" id="KW-1185">Reference proteome</keyword>
<feature type="domain" description="RNA polymerase sigma-70 region 2" evidence="5">
    <location>
        <begin position="52"/>
        <end position="118"/>
    </location>
</feature>
<dbReference type="EMBL" id="VRUR01000002">
    <property type="protein sequence ID" value="TXN34965.1"/>
    <property type="molecule type" value="Genomic_DNA"/>
</dbReference>
<dbReference type="GO" id="GO:0003677">
    <property type="term" value="F:DNA binding"/>
    <property type="evidence" value="ECO:0007669"/>
    <property type="project" value="InterPro"/>
</dbReference>
<proteinExistence type="inferred from homology"/>
<dbReference type="Pfam" id="PF04542">
    <property type="entry name" value="Sigma70_r2"/>
    <property type="match status" value="1"/>
</dbReference>
<evidence type="ECO:0000256" key="3">
    <source>
        <dbReference type="ARBA" id="ARBA00023082"/>
    </source>
</evidence>
<keyword evidence="2" id="KW-0805">Transcription regulation</keyword>
<comment type="similarity">
    <text evidence="1">Belongs to the sigma-70 factor family. ECF subfamily.</text>
</comment>
<dbReference type="Gene3D" id="1.10.1740.10">
    <property type="match status" value="1"/>
</dbReference>
<dbReference type="PANTHER" id="PTHR43133">
    <property type="entry name" value="RNA POLYMERASE ECF-TYPE SIGMA FACTO"/>
    <property type="match status" value="1"/>
</dbReference>
<gene>
    <name evidence="7" type="ORF">FVB32_10230</name>
</gene>
<evidence type="ECO:0000259" key="6">
    <source>
        <dbReference type="Pfam" id="PF08281"/>
    </source>
</evidence>
<dbReference type="InterPro" id="IPR014284">
    <property type="entry name" value="RNA_pol_sigma-70_dom"/>
</dbReference>
<evidence type="ECO:0000313" key="8">
    <source>
        <dbReference type="Proteomes" id="UP000321456"/>
    </source>
</evidence>
<evidence type="ECO:0000259" key="5">
    <source>
        <dbReference type="Pfam" id="PF04542"/>
    </source>
</evidence>
<feature type="domain" description="RNA polymerase sigma factor 70 region 4 type 2" evidence="6">
    <location>
        <begin position="148"/>
        <end position="199"/>
    </location>
</feature>
<dbReference type="NCBIfam" id="TIGR02937">
    <property type="entry name" value="sigma70-ECF"/>
    <property type="match status" value="1"/>
</dbReference>
<accession>A0A5C8V236</accession>
<dbReference type="InterPro" id="IPR036388">
    <property type="entry name" value="WH-like_DNA-bd_sf"/>
</dbReference>
<dbReference type="SUPFAM" id="SSF88659">
    <property type="entry name" value="Sigma3 and sigma4 domains of RNA polymerase sigma factors"/>
    <property type="match status" value="1"/>
</dbReference>
<dbReference type="InterPro" id="IPR007627">
    <property type="entry name" value="RNA_pol_sigma70_r2"/>
</dbReference>
<dbReference type="GO" id="GO:0016987">
    <property type="term" value="F:sigma factor activity"/>
    <property type="evidence" value="ECO:0007669"/>
    <property type="project" value="UniProtKB-KW"/>
</dbReference>
<dbReference type="PANTHER" id="PTHR43133:SF46">
    <property type="entry name" value="RNA POLYMERASE SIGMA-70 FACTOR ECF SUBFAMILY"/>
    <property type="match status" value="1"/>
</dbReference>